<accession>R7VL86</accession>
<dbReference type="Gene3D" id="3.30.530.20">
    <property type="match status" value="2"/>
</dbReference>
<organism evidence="5">
    <name type="scientific">Capitella teleta</name>
    <name type="common">Polychaete worm</name>
    <dbReference type="NCBI Taxonomy" id="283909"/>
    <lineage>
        <taxon>Eukaryota</taxon>
        <taxon>Metazoa</taxon>
        <taxon>Spiralia</taxon>
        <taxon>Lophotrochozoa</taxon>
        <taxon>Annelida</taxon>
        <taxon>Polychaeta</taxon>
        <taxon>Sedentaria</taxon>
        <taxon>Scolecida</taxon>
        <taxon>Capitellidae</taxon>
        <taxon>Capitella</taxon>
    </lineage>
</organism>
<dbReference type="InterPro" id="IPR023393">
    <property type="entry name" value="START-like_dom_sf"/>
</dbReference>
<evidence type="ECO:0000313" key="5">
    <source>
        <dbReference type="EMBL" id="ELU18046.1"/>
    </source>
</evidence>
<comment type="similarity">
    <text evidence="1">Belongs to the COQ10 family.</text>
</comment>
<dbReference type="InterPro" id="IPR044996">
    <property type="entry name" value="COQ10-like"/>
</dbReference>
<evidence type="ECO:0000256" key="2">
    <source>
        <dbReference type="ARBA" id="ARBA00011814"/>
    </source>
</evidence>
<comment type="subunit">
    <text evidence="2">Interacts with coenzyme Q.</text>
</comment>
<dbReference type="OMA" id="IDGPFKY"/>
<gene>
    <name evidence="5" type="ORF">CAPTEDRAFT_154843</name>
</gene>
<comment type="function">
    <text evidence="3">Required for the function of coenzyme Q in the respiratory chain. May serve as a chaperone or may be involved in the transport of Q6 from its site of synthesis to the catalytic sites of the respiratory complexes.</text>
</comment>
<dbReference type="Proteomes" id="UP000014760">
    <property type="component" value="Unassembled WGS sequence"/>
</dbReference>
<reference evidence="7" key="1">
    <citation type="submission" date="2012-12" db="EMBL/GenBank/DDBJ databases">
        <authorList>
            <person name="Hellsten U."/>
            <person name="Grimwood J."/>
            <person name="Chapman J.A."/>
            <person name="Shapiro H."/>
            <person name="Aerts A."/>
            <person name="Otillar R.P."/>
            <person name="Terry A.Y."/>
            <person name="Boore J.L."/>
            <person name="Simakov O."/>
            <person name="Marletaz F."/>
            <person name="Cho S.-J."/>
            <person name="Edsinger-Gonzales E."/>
            <person name="Havlak P."/>
            <person name="Kuo D.-H."/>
            <person name="Larsson T."/>
            <person name="Lv J."/>
            <person name="Arendt D."/>
            <person name="Savage R."/>
            <person name="Osoegawa K."/>
            <person name="de Jong P."/>
            <person name="Lindberg D.R."/>
            <person name="Seaver E.C."/>
            <person name="Weisblat D.A."/>
            <person name="Putnam N.H."/>
            <person name="Grigoriev I.V."/>
            <person name="Rokhsar D.S."/>
        </authorList>
    </citation>
    <scope>NUCLEOTIDE SEQUENCE</scope>
    <source>
        <strain evidence="7">I ESC-2004</strain>
    </source>
</reference>
<evidence type="ECO:0000256" key="1">
    <source>
        <dbReference type="ARBA" id="ARBA00006885"/>
    </source>
</evidence>
<dbReference type="InterPro" id="IPR005031">
    <property type="entry name" value="COQ10_START"/>
</dbReference>
<dbReference type="GO" id="GO:0005739">
    <property type="term" value="C:mitochondrion"/>
    <property type="evidence" value="ECO:0007669"/>
    <property type="project" value="TreeGrafter"/>
</dbReference>
<dbReference type="STRING" id="283909.R7VL86"/>
<reference evidence="6" key="3">
    <citation type="submission" date="2015-06" db="UniProtKB">
        <authorList>
            <consortium name="EnsemblMetazoa"/>
        </authorList>
    </citation>
    <scope>IDENTIFICATION</scope>
</reference>
<dbReference type="EMBL" id="KB292163">
    <property type="protein sequence ID" value="ELU18046.1"/>
    <property type="molecule type" value="Genomic_DNA"/>
</dbReference>
<evidence type="ECO:0000259" key="4">
    <source>
        <dbReference type="Pfam" id="PF03364"/>
    </source>
</evidence>
<dbReference type="GO" id="GO:0045333">
    <property type="term" value="P:cellular respiration"/>
    <property type="evidence" value="ECO:0007669"/>
    <property type="project" value="InterPro"/>
</dbReference>
<dbReference type="AlphaFoldDB" id="R7VL86"/>
<dbReference type="EMBL" id="AMQN01003893">
    <property type="status" value="NOT_ANNOTATED_CDS"/>
    <property type="molecule type" value="Genomic_DNA"/>
</dbReference>
<dbReference type="GO" id="GO:0048039">
    <property type="term" value="F:ubiquinone binding"/>
    <property type="evidence" value="ECO:0007669"/>
    <property type="project" value="InterPro"/>
</dbReference>
<dbReference type="OrthoDB" id="292693at2759"/>
<feature type="domain" description="Coenzyme Q-binding protein COQ10 START" evidence="4">
    <location>
        <begin position="189"/>
        <end position="245"/>
    </location>
</feature>
<reference evidence="5 7" key="2">
    <citation type="journal article" date="2013" name="Nature">
        <title>Insights into bilaterian evolution from three spiralian genomes.</title>
        <authorList>
            <person name="Simakov O."/>
            <person name="Marletaz F."/>
            <person name="Cho S.J."/>
            <person name="Edsinger-Gonzales E."/>
            <person name="Havlak P."/>
            <person name="Hellsten U."/>
            <person name="Kuo D.H."/>
            <person name="Larsson T."/>
            <person name="Lv J."/>
            <person name="Arendt D."/>
            <person name="Savage R."/>
            <person name="Osoegawa K."/>
            <person name="de Jong P."/>
            <person name="Grimwood J."/>
            <person name="Chapman J.A."/>
            <person name="Shapiro H."/>
            <person name="Aerts A."/>
            <person name="Otillar R.P."/>
            <person name="Terry A.Y."/>
            <person name="Boore J.L."/>
            <person name="Grigoriev I.V."/>
            <person name="Lindberg D.R."/>
            <person name="Seaver E.C."/>
            <person name="Weisblat D.A."/>
            <person name="Putnam N.H."/>
            <person name="Rokhsar D.S."/>
        </authorList>
    </citation>
    <scope>NUCLEOTIDE SEQUENCE</scope>
    <source>
        <strain evidence="5 7">I ESC-2004</strain>
    </source>
</reference>
<name>R7VL86_CAPTE</name>
<keyword evidence="7" id="KW-1185">Reference proteome</keyword>
<proteinExistence type="inferred from homology"/>
<dbReference type="HOGENOM" id="CLU_079653_0_0_1"/>
<sequence length="272" mass="31109">MAQAGERTAMRLGGIILRSLKENNQTTLRKRALCALASQPASRLLQPQNVSAVQSQQERSFFKLPNPLQGSSKRLEYSERRILGYSMEQMYSIVAAVEDYSEFVPWCSGSRVHSQRPGQFKCHMTIGFPPIQESYTSHVTVVKSQLVRSESIETRLFSQLITTWAFSPGLEGRDNTCTLDFTAECKEGQMFNYLLNNWQFAPGLPGVHHSCTLDFQVAFEFRNRLHSHLARAFFDQVVKTMVNAFLKRAQELYGPQSIAYHEQKKQIINYTR</sequence>
<dbReference type="EnsemblMetazoa" id="CapteT154843">
    <property type="protein sequence ID" value="CapteP154843"/>
    <property type="gene ID" value="CapteG154843"/>
</dbReference>
<dbReference type="FunCoup" id="R7VL86">
    <property type="interactions" value="441"/>
</dbReference>
<evidence type="ECO:0000313" key="6">
    <source>
        <dbReference type="EnsemblMetazoa" id="CapteP154843"/>
    </source>
</evidence>
<evidence type="ECO:0000256" key="3">
    <source>
        <dbReference type="ARBA" id="ARBA00024947"/>
    </source>
</evidence>
<dbReference type="SUPFAM" id="SSF55961">
    <property type="entry name" value="Bet v1-like"/>
    <property type="match status" value="2"/>
</dbReference>
<dbReference type="CDD" id="cd07813">
    <property type="entry name" value="COQ10p_like"/>
    <property type="match status" value="1"/>
</dbReference>
<protein>
    <recommendedName>
        <fullName evidence="4">Coenzyme Q-binding protein COQ10 START domain-containing protein</fullName>
    </recommendedName>
</protein>
<dbReference type="Pfam" id="PF03364">
    <property type="entry name" value="Polyketide_cyc"/>
    <property type="match status" value="2"/>
</dbReference>
<feature type="domain" description="Coenzyme Q-binding protein COQ10 START" evidence="4">
    <location>
        <begin position="84"/>
        <end position="185"/>
    </location>
</feature>
<evidence type="ECO:0000313" key="7">
    <source>
        <dbReference type="Proteomes" id="UP000014760"/>
    </source>
</evidence>
<dbReference type="PANTHER" id="PTHR12901">
    <property type="entry name" value="SPERM PROTEIN HOMOLOG"/>
    <property type="match status" value="1"/>
</dbReference>
<dbReference type="PANTHER" id="PTHR12901:SF10">
    <property type="entry name" value="COENZYME Q-BINDING PROTEIN COQ10, MITOCHONDRIAL"/>
    <property type="match status" value="1"/>
</dbReference>